<dbReference type="Gene3D" id="3.40.50.12370">
    <property type="match status" value="1"/>
</dbReference>
<dbReference type="PANTHER" id="PTHR46268:SF15">
    <property type="entry name" value="UNIVERSAL STRESS PROTEIN HP_0031"/>
    <property type="match status" value="1"/>
</dbReference>
<comment type="caution">
    <text evidence="2">The sequence shown here is derived from an EMBL/GenBank/DDBJ whole genome shotgun (WGS) entry which is preliminary data.</text>
</comment>
<dbReference type="AlphaFoldDB" id="A0A549T9A0"/>
<keyword evidence="3" id="KW-1185">Reference proteome</keyword>
<dbReference type="EMBL" id="VJMG01000031">
    <property type="protein sequence ID" value="TRL38452.1"/>
    <property type="molecule type" value="Genomic_DNA"/>
</dbReference>
<organism evidence="2 3">
    <name type="scientific">Rhizobium straminoryzae</name>
    <dbReference type="NCBI Taxonomy" id="1387186"/>
    <lineage>
        <taxon>Bacteria</taxon>
        <taxon>Pseudomonadati</taxon>
        <taxon>Pseudomonadota</taxon>
        <taxon>Alphaproteobacteria</taxon>
        <taxon>Hyphomicrobiales</taxon>
        <taxon>Rhizobiaceae</taxon>
        <taxon>Rhizobium/Agrobacterium group</taxon>
        <taxon>Rhizobium</taxon>
    </lineage>
</organism>
<sequence>MGYKTILAVLDSERSAPPITRFAADLARTFSAHVIGLRAEMLATVPLIAPMEIPDPAAVEALQQAAQAETRRIETVFRAGMEREGLSFEWRPYVSSAGYSSDSVQECLRASDLVLAFQNDAEHGNDSSADLDALLFESGRPVLLVPHILKEPQPIRRALVAWNGSREAARAAFDALPLLMRADSVEIFSVDPPGMPRQAPDLAGTDLANALSRHGVKVTLKTEENCPVPTATAIENRLADDGIDLLVMGGYGHSRWWEMLFGGVTRSVLASMTALTLLSR</sequence>
<accession>A0A549T9A0</accession>
<proteinExistence type="inferred from homology"/>
<dbReference type="PANTHER" id="PTHR46268">
    <property type="entry name" value="STRESS RESPONSE PROTEIN NHAX"/>
    <property type="match status" value="1"/>
</dbReference>
<dbReference type="PRINTS" id="PR01438">
    <property type="entry name" value="UNVRSLSTRESS"/>
</dbReference>
<dbReference type="InterPro" id="IPR006015">
    <property type="entry name" value="Universal_stress_UspA"/>
</dbReference>
<evidence type="ECO:0000256" key="1">
    <source>
        <dbReference type="ARBA" id="ARBA00008791"/>
    </source>
</evidence>
<dbReference type="CDD" id="cd00293">
    <property type="entry name" value="USP-like"/>
    <property type="match status" value="1"/>
</dbReference>
<comment type="similarity">
    <text evidence="1">Belongs to the universal stress protein A family.</text>
</comment>
<dbReference type="SUPFAM" id="SSF52402">
    <property type="entry name" value="Adenine nucleotide alpha hydrolases-like"/>
    <property type="match status" value="2"/>
</dbReference>
<name>A0A549T9A0_9HYPH</name>
<evidence type="ECO:0000313" key="3">
    <source>
        <dbReference type="Proteomes" id="UP000316801"/>
    </source>
</evidence>
<reference evidence="2 3" key="1">
    <citation type="submission" date="2019-07" db="EMBL/GenBank/DDBJ databases">
        <title>Ln-dependent methylotrophs.</title>
        <authorList>
            <person name="Tani A."/>
        </authorList>
    </citation>
    <scope>NUCLEOTIDE SEQUENCE [LARGE SCALE GENOMIC DNA]</scope>
    <source>
        <strain evidence="2 3">SM12</strain>
    </source>
</reference>
<evidence type="ECO:0000313" key="2">
    <source>
        <dbReference type="EMBL" id="TRL38452.1"/>
    </source>
</evidence>
<gene>
    <name evidence="2" type="ORF">FNA46_12935</name>
</gene>
<dbReference type="RefSeq" id="WP_143125622.1">
    <property type="nucleotide sequence ID" value="NZ_VJMG01000031.1"/>
</dbReference>
<protein>
    <submittedName>
        <fullName evidence="2">Universal stress protein</fullName>
    </submittedName>
</protein>
<dbReference type="Proteomes" id="UP000316801">
    <property type="component" value="Unassembled WGS sequence"/>
</dbReference>